<evidence type="ECO:0008006" key="2">
    <source>
        <dbReference type="Google" id="ProtNLM"/>
    </source>
</evidence>
<sequence length="99" mass="11653">MQESHKIAREKLVTRKIKSKQGYDKKENSIDIHVKDLILLKDNTARNKLESLWIGPYEVIDIIGEENIVIQRGRRGVTVHKNNVKKYFNENINLKKKKI</sequence>
<gene>
    <name evidence="1" type="ORF">g.103275</name>
</gene>
<dbReference type="AlphaFoldDB" id="A0A2S2PZ82"/>
<accession>A0A2S2PZ82</accession>
<organism evidence="1">
    <name type="scientific">Sipha flava</name>
    <name type="common">yellow sugarcane aphid</name>
    <dbReference type="NCBI Taxonomy" id="143950"/>
    <lineage>
        <taxon>Eukaryota</taxon>
        <taxon>Metazoa</taxon>
        <taxon>Ecdysozoa</taxon>
        <taxon>Arthropoda</taxon>
        <taxon>Hexapoda</taxon>
        <taxon>Insecta</taxon>
        <taxon>Pterygota</taxon>
        <taxon>Neoptera</taxon>
        <taxon>Paraneoptera</taxon>
        <taxon>Hemiptera</taxon>
        <taxon>Sternorrhyncha</taxon>
        <taxon>Aphidomorpha</taxon>
        <taxon>Aphidoidea</taxon>
        <taxon>Aphididae</taxon>
        <taxon>Sipha</taxon>
    </lineage>
</organism>
<proteinExistence type="predicted"/>
<evidence type="ECO:0000313" key="1">
    <source>
        <dbReference type="EMBL" id="MBY70837.1"/>
    </source>
</evidence>
<name>A0A2S2PZ82_9HEMI</name>
<protein>
    <recommendedName>
        <fullName evidence="2">Retrovirus-related Pol polyprotein</fullName>
    </recommendedName>
</protein>
<reference evidence="1" key="1">
    <citation type="submission" date="2018-04" db="EMBL/GenBank/DDBJ databases">
        <title>Transcriptome assembly of Sipha flava.</title>
        <authorList>
            <person name="Scully E.D."/>
            <person name="Geib S.M."/>
            <person name="Palmer N.A."/>
            <person name="Koch K."/>
            <person name="Bradshaw J."/>
            <person name="Heng-Moss T."/>
            <person name="Sarath G."/>
        </authorList>
    </citation>
    <scope>NUCLEOTIDE SEQUENCE</scope>
</reference>
<dbReference type="EMBL" id="GGMS01001634">
    <property type="protein sequence ID" value="MBY70837.1"/>
    <property type="molecule type" value="Transcribed_RNA"/>
</dbReference>